<dbReference type="Gene3D" id="2.60.40.10">
    <property type="entry name" value="Immunoglobulins"/>
    <property type="match status" value="1"/>
</dbReference>
<feature type="compositionally biased region" description="Acidic residues" evidence="1">
    <location>
        <begin position="370"/>
        <end position="379"/>
    </location>
</feature>
<name>A0ABR0RN85_9EURO</name>
<feature type="compositionally biased region" description="Acidic residues" evidence="1">
    <location>
        <begin position="400"/>
        <end position="409"/>
    </location>
</feature>
<dbReference type="CDD" id="cd17742">
    <property type="entry name" value="BRCT_CHS5_like"/>
    <property type="match status" value="1"/>
</dbReference>
<dbReference type="InterPro" id="IPR031673">
    <property type="entry name" value="Chs5_N"/>
</dbReference>
<accession>A0ABR0RN85</accession>
<dbReference type="InterPro" id="IPR052827">
    <property type="entry name" value="CHS_Export/Cell_Fusion_Reg"/>
</dbReference>
<dbReference type="CDD" id="cd13945">
    <property type="entry name" value="Chs5_N"/>
    <property type="match status" value="1"/>
</dbReference>
<protein>
    <submittedName>
        <fullName evidence="4">Chitin synthase, class 5</fullName>
    </submittedName>
</protein>
<dbReference type="RefSeq" id="XP_064729947.1">
    <property type="nucleotide sequence ID" value="XM_064874225.1"/>
</dbReference>
<sequence length="409" mass="44841">MLVSLTVGKVDAGVAVLLTEDKRLIEFPSILLPPSIRSGSIVDITVKQNHSAEQQAEEQFQALQSNILSRYGLQAPSPPVLRLRNATQTSIVLEWDPIQLATSTLRSLSLYRNGSKAGNIPRPMDMLSTKMSGLALDTEYSFFLVLRTSGGTYTSNTLTVKTHVMENLTGITVTPGVLPPPLRETLESAVERIGAKIADTVRIDTTHFVCTEPRGDAWQKAVEMNIPVVRPEWVEGCEREGKLVGVRAYYLDADPKLRQIGANPSINHQSRDSMAGDTRTPPVRTSSVQQARANQSQTSLPSRGPRSPDKEVGEPGPSVAPTPELQQGEVQRQKDKDLPPDPPRVDEEDEDESEEDGGPEDPEKQRSQAESEEESEEEKENAQRQSSKGRTAEAEAGDEKGEDMEEVAL</sequence>
<dbReference type="SUPFAM" id="SSF49265">
    <property type="entry name" value="Fibronectin type III"/>
    <property type="match status" value="1"/>
</dbReference>
<dbReference type="GeneID" id="89999257"/>
<dbReference type="Pfam" id="PF16893">
    <property type="entry name" value="fn3_2"/>
    <property type="match status" value="1"/>
</dbReference>
<dbReference type="Gene3D" id="6.20.120.50">
    <property type="match status" value="1"/>
</dbReference>
<feature type="region of interest" description="Disordered" evidence="1">
    <location>
        <begin position="260"/>
        <end position="409"/>
    </location>
</feature>
<dbReference type="Pfam" id="PF12738">
    <property type="entry name" value="PTCB-BRCT"/>
    <property type="match status" value="1"/>
</dbReference>
<organism evidence="4 5">
    <name type="scientific">Knufia obscura</name>
    <dbReference type="NCBI Taxonomy" id="1635080"/>
    <lineage>
        <taxon>Eukaryota</taxon>
        <taxon>Fungi</taxon>
        <taxon>Dikarya</taxon>
        <taxon>Ascomycota</taxon>
        <taxon>Pezizomycotina</taxon>
        <taxon>Eurotiomycetes</taxon>
        <taxon>Chaetothyriomycetidae</taxon>
        <taxon>Chaetothyriales</taxon>
        <taxon>Trichomeriaceae</taxon>
        <taxon>Knufia</taxon>
    </lineage>
</organism>
<dbReference type="InterPro" id="IPR036420">
    <property type="entry name" value="BRCT_dom_sf"/>
</dbReference>
<dbReference type="PROSITE" id="PS50853">
    <property type="entry name" value="FN3"/>
    <property type="match status" value="1"/>
</dbReference>
<dbReference type="InterPro" id="IPR036116">
    <property type="entry name" value="FN3_sf"/>
</dbReference>
<dbReference type="CDD" id="cd00063">
    <property type="entry name" value="FN3"/>
    <property type="match status" value="1"/>
</dbReference>
<proteinExistence type="predicted"/>
<feature type="compositionally biased region" description="Basic and acidic residues" evidence="1">
    <location>
        <begin position="390"/>
        <end position="399"/>
    </location>
</feature>
<dbReference type="InterPro" id="IPR001357">
    <property type="entry name" value="BRCT_dom"/>
</dbReference>
<feature type="compositionally biased region" description="Acidic residues" evidence="1">
    <location>
        <begin position="346"/>
        <end position="360"/>
    </location>
</feature>
<feature type="domain" description="BRCT" evidence="2">
    <location>
        <begin position="163"/>
        <end position="251"/>
    </location>
</feature>
<gene>
    <name evidence="4" type="primary">CHS5</name>
    <name evidence="4" type="ORF">PMZ80_005808</name>
</gene>
<evidence type="ECO:0000313" key="4">
    <source>
        <dbReference type="EMBL" id="KAK5941857.1"/>
    </source>
</evidence>
<dbReference type="PANTHER" id="PTHR47351:SF1">
    <property type="entry name" value="CHITIN BIOSYNTHESIS PROTEIN CHS5"/>
    <property type="match status" value="1"/>
</dbReference>
<feature type="domain" description="Fibronectin type-III" evidence="3">
    <location>
        <begin position="75"/>
        <end position="165"/>
    </location>
</feature>
<evidence type="ECO:0000313" key="5">
    <source>
        <dbReference type="Proteomes" id="UP001334248"/>
    </source>
</evidence>
<dbReference type="Proteomes" id="UP001334248">
    <property type="component" value="Unassembled WGS sequence"/>
</dbReference>
<keyword evidence="5" id="KW-1185">Reference proteome</keyword>
<evidence type="ECO:0000259" key="3">
    <source>
        <dbReference type="PROSITE" id="PS50853"/>
    </source>
</evidence>
<dbReference type="PANTHER" id="PTHR47351">
    <property type="entry name" value="CHITIN BIOSYNTHESIS PROTEIN CHS5"/>
    <property type="match status" value="1"/>
</dbReference>
<comment type="caution">
    <text evidence="4">The sequence shown here is derived from an EMBL/GenBank/DDBJ whole genome shotgun (WGS) entry which is preliminary data.</text>
</comment>
<feature type="compositionally biased region" description="Polar residues" evidence="1">
    <location>
        <begin position="283"/>
        <end position="301"/>
    </location>
</feature>
<evidence type="ECO:0000256" key="1">
    <source>
        <dbReference type="SAM" id="MobiDB-lite"/>
    </source>
</evidence>
<dbReference type="SMART" id="SM00292">
    <property type="entry name" value="BRCT"/>
    <property type="match status" value="1"/>
</dbReference>
<dbReference type="InterPro" id="IPR013783">
    <property type="entry name" value="Ig-like_fold"/>
</dbReference>
<dbReference type="EMBL" id="JAVHJV010000006">
    <property type="protein sequence ID" value="KAK5941857.1"/>
    <property type="molecule type" value="Genomic_DNA"/>
</dbReference>
<dbReference type="InterPro" id="IPR031669">
    <property type="entry name" value="Fn3_2"/>
</dbReference>
<dbReference type="Gene3D" id="3.40.50.10190">
    <property type="entry name" value="BRCT domain"/>
    <property type="match status" value="1"/>
</dbReference>
<feature type="compositionally biased region" description="Basic and acidic residues" evidence="1">
    <location>
        <begin position="331"/>
        <end position="345"/>
    </location>
</feature>
<dbReference type="SUPFAM" id="SSF52113">
    <property type="entry name" value="BRCT domain"/>
    <property type="match status" value="1"/>
</dbReference>
<reference evidence="4 5" key="1">
    <citation type="journal article" date="2023" name="Res Sq">
        <title>Genomic and morphological characterization of Knufia obscura isolated from the Mars 2020 spacecraft assembly facility.</title>
        <authorList>
            <person name="Chander A.M."/>
            <person name="Teixeira M.M."/>
            <person name="Singh N.K."/>
            <person name="Williams M.P."/>
            <person name="Parker C.W."/>
            <person name="Leo P."/>
            <person name="Stajich J.E."/>
            <person name="Torok T."/>
            <person name="Tighe S."/>
            <person name="Mason C.E."/>
            <person name="Venkateswaran K."/>
        </authorList>
    </citation>
    <scope>NUCLEOTIDE SEQUENCE [LARGE SCALE GENOMIC DNA]</scope>
    <source>
        <strain evidence="4 5">CCFEE 5817</strain>
    </source>
</reference>
<dbReference type="InterPro" id="IPR003961">
    <property type="entry name" value="FN3_dom"/>
</dbReference>
<dbReference type="Pfam" id="PF16892">
    <property type="entry name" value="CHS5_N"/>
    <property type="match status" value="1"/>
</dbReference>
<dbReference type="PROSITE" id="PS50172">
    <property type="entry name" value="BRCT"/>
    <property type="match status" value="1"/>
</dbReference>
<evidence type="ECO:0000259" key="2">
    <source>
        <dbReference type="PROSITE" id="PS50172"/>
    </source>
</evidence>